<proteinExistence type="predicted"/>
<dbReference type="InterPro" id="IPR011990">
    <property type="entry name" value="TPR-like_helical_dom_sf"/>
</dbReference>
<evidence type="ECO:0000256" key="4">
    <source>
        <dbReference type="ARBA" id="ARBA00023187"/>
    </source>
</evidence>
<feature type="domain" description="PRP1 splicing factor N-terminal" evidence="7">
    <location>
        <begin position="11"/>
        <end position="151"/>
    </location>
</feature>
<keyword evidence="9" id="KW-1185">Reference proteome</keyword>
<dbReference type="SMART" id="SM00386">
    <property type="entry name" value="HAT"/>
    <property type="match status" value="13"/>
</dbReference>
<evidence type="ECO:0000313" key="9">
    <source>
        <dbReference type="Proteomes" id="UP000094236"/>
    </source>
</evidence>
<dbReference type="PANTHER" id="PTHR11246">
    <property type="entry name" value="PRE-MRNA SPLICING FACTOR"/>
    <property type="match status" value="1"/>
</dbReference>
<evidence type="ECO:0000256" key="6">
    <source>
        <dbReference type="SAM" id="MobiDB-lite"/>
    </source>
</evidence>
<dbReference type="GO" id="GO:0000244">
    <property type="term" value="P:spliceosomal tri-snRNP complex assembly"/>
    <property type="evidence" value="ECO:0007669"/>
    <property type="project" value="TreeGrafter"/>
</dbReference>
<gene>
    <name evidence="8" type="ORF">PACTADRAFT_48466</name>
</gene>
<dbReference type="Proteomes" id="UP000094236">
    <property type="component" value="Unassembled WGS sequence"/>
</dbReference>
<evidence type="ECO:0000256" key="2">
    <source>
        <dbReference type="ARBA" id="ARBA00022664"/>
    </source>
</evidence>
<dbReference type="EMBL" id="KV454012">
    <property type="protein sequence ID" value="ODV96635.1"/>
    <property type="molecule type" value="Genomic_DNA"/>
</dbReference>
<dbReference type="Pfam" id="PF13181">
    <property type="entry name" value="TPR_8"/>
    <property type="match status" value="2"/>
</dbReference>
<sequence length="916" mass="106165">MDRKSFLDEEAPAGYVAGVGRGATGFTTRADIGNGRLQSGNFSVVGNEGDEVEQDGRFNDAVEDSEIGLLKSRNADEDDDDADRIYEEIENRLKQRRKRKFKDENDEKKDLEQENEVNLISEQFQDLKEALSTVSGDQWANLPEVGDLTKKNKRQRKLLQQQQRFYAVPDTVLTGLTSSNQLNDTLEDDDNANNSENDENDHKTNFRSIALAKDKLLGLKLDSSNALMKSVNSTDYLKFLESPNNSLSTKNVGDIKKARLILSNLRKNEPNKPSAWIASARLEEQTKKFSLARSIIQEGCENCPLNDDIWLENIRLNRSDIISCKKIIRQALEFNSNSIKLWLEACQLETDPFSAKRVLRKGLEKIPTSIELWKRAVDLEDDVENAKKLLNKAVELIPNSIELWITLINLEKDFSQCKKFLNDARKANPSSVEIWIYAAKLEEKNTANEIKINKLLKKGITELISKHHCELTRDDWIREAIDCEVAGYDLTCNGIIQSTFDFQLDDYDFDEKLKILKKDADMALKQNFIETSRAMYRYILENYQKDIATWHSYIDLERNHGSLMDLYLVLEDAIAKNPNYEIFWLMYAKAKWMNGDINEARKILDDAFKKLPNNEDIWLASIKLENSTQNIDKCLEYFEKAKDVVGSERIYYKYITFQRAYNNEKALELVEEGLEKFPTCDKLHMQKGQILQDLGKNEEAREAFKIGVNNCKKSIPLWLLLSRLEEFKFKSSIRSRAVLDKALTINADSTLIWREMIRLERRNKNLSQSRIILSKALKKFPHSPELWCENLLLIEKQSQKRTMFKDAMIHTNDHPLVLLTIGYILWFDGKFLRAKLFFDKAIELDKDNGDSWCWLYLFLTRHGDPEEINDLIKELIKADPHHGEKWCEIRKKIENMNKSPKEILELVSEKLVEKTN</sequence>
<evidence type="ECO:0000259" key="7">
    <source>
        <dbReference type="Pfam" id="PF06424"/>
    </source>
</evidence>
<dbReference type="FunFam" id="1.25.40.10:FF:000256">
    <property type="entry name" value="Probable pre-mRNA splicing factor prp1"/>
    <property type="match status" value="1"/>
</dbReference>
<evidence type="ECO:0000256" key="3">
    <source>
        <dbReference type="ARBA" id="ARBA00022737"/>
    </source>
</evidence>
<dbReference type="InterPro" id="IPR045075">
    <property type="entry name" value="Syf1-like"/>
</dbReference>
<dbReference type="SUPFAM" id="SSF48452">
    <property type="entry name" value="TPR-like"/>
    <property type="match status" value="3"/>
</dbReference>
<dbReference type="InterPro" id="IPR003107">
    <property type="entry name" value="HAT"/>
</dbReference>
<dbReference type="Pfam" id="PF06424">
    <property type="entry name" value="PRP1_N"/>
    <property type="match status" value="1"/>
</dbReference>
<organism evidence="8 9">
    <name type="scientific">Pachysolen tannophilus NRRL Y-2460</name>
    <dbReference type="NCBI Taxonomy" id="669874"/>
    <lineage>
        <taxon>Eukaryota</taxon>
        <taxon>Fungi</taxon>
        <taxon>Dikarya</taxon>
        <taxon>Ascomycota</taxon>
        <taxon>Saccharomycotina</taxon>
        <taxon>Pichiomycetes</taxon>
        <taxon>Pachysolenaceae</taxon>
        <taxon>Pachysolen</taxon>
    </lineage>
</organism>
<dbReference type="PANTHER" id="PTHR11246:SF1">
    <property type="entry name" value="PRE-MRNA-PROCESSING FACTOR 6"/>
    <property type="match status" value="1"/>
</dbReference>
<evidence type="ECO:0000256" key="5">
    <source>
        <dbReference type="ARBA" id="ARBA00023242"/>
    </source>
</evidence>
<dbReference type="GO" id="GO:0045292">
    <property type="term" value="P:mRNA cis splicing, via spliceosome"/>
    <property type="evidence" value="ECO:0007669"/>
    <property type="project" value="EnsemblFungi"/>
</dbReference>
<dbReference type="InterPro" id="IPR019734">
    <property type="entry name" value="TPR_rpt"/>
</dbReference>
<keyword evidence="3" id="KW-0677">Repeat</keyword>
<dbReference type="AlphaFoldDB" id="A0A1E4TY03"/>
<keyword evidence="2" id="KW-0507">mRNA processing</keyword>
<dbReference type="InterPro" id="IPR010491">
    <property type="entry name" value="PRP1_N"/>
</dbReference>
<dbReference type="GO" id="GO:0046540">
    <property type="term" value="C:U4/U6 x U5 tri-snRNP complex"/>
    <property type="evidence" value="ECO:0007669"/>
    <property type="project" value="EnsemblFungi"/>
</dbReference>
<dbReference type="Pfam" id="PF23241">
    <property type="entry name" value="HAT_PRP39_C"/>
    <property type="match status" value="1"/>
</dbReference>
<feature type="region of interest" description="Disordered" evidence="6">
    <location>
        <begin position="180"/>
        <end position="205"/>
    </location>
</feature>
<keyword evidence="4" id="KW-0508">mRNA splicing</keyword>
<dbReference type="OrthoDB" id="440128at2759"/>
<accession>A0A1E4TY03</accession>
<comment type="subcellular location">
    <subcellularLocation>
        <location evidence="1">Nucleus</location>
    </subcellularLocation>
</comment>
<feature type="compositionally biased region" description="Acidic residues" evidence="6">
    <location>
        <begin position="185"/>
        <end position="199"/>
    </location>
</feature>
<dbReference type="GO" id="GO:0071013">
    <property type="term" value="C:catalytic step 2 spliceosome"/>
    <property type="evidence" value="ECO:0007669"/>
    <property type="project" value="TreeGrafter"/>
</dbReference>
<evidence type="ECO:0000256" key="1">
    <source>
        <dbReference type="ARBA" id="ARBA00004123"/>
    </source>
</evidence>
<keyword evidence="5" id="KW-0539">Nucleus</keyword>
<reference evidence="9" key="1">
    <citation type="submission" date="2016-05" db="EMBL/GenBank/DDBJ databases">
        <title>Comparative genomics of biotechnologically important yeasts.</title>
        <authorList>
            <consortium name="DOE Joint Genome Institute"/>
            <person name="Riley R."/>
            <person name="Haridas S."/>
            <person name="Wolfe K.H."/>
            <person name="Lopes M.R."/>
            <person name="Hittinger C.T."/>
            <person name="Goker M."/>
            <person name="Salamov A."/>
            <person name="Wisecaver J."/>
            <person name="Long T.M."/>
            <person name="Aerts A.L."/>
            <person name="Barry K."/>
            <person name="Choi C."/>
            <person name="Clum A."/>
            <person name="Coughlan A.Y."/>
            <person name="Deshpande S."/>
            <person name="Douglass A.P."/>
            <person name="Hanson S.J."/>
            <person name="Klenk H.-P."/>
            <person name="Labutti K."/>
            <person name="Lapidus A."/>
            <person name="Lindquist E."/>
            <person name="Lipzen A."/>
            <person name="Meier-Kolthoff J.P."/>
            <person name="Ohm R.A."/>
            <person name="Otillar R.P."/>
            <person name="Pangilinan J."/>
            <person name="Peng Y."/>
            <person name="Rokas A."/>
            <person name="Rosa C.A."/>
            <person name="Scheuner C."/>
            <person name="Sibirny A.A."/>
            <person name="Slot J.C."/>
            <person name="Stielow J.B."/>
            <person name="Sun H."/>
            <person name="Kurtzman C.P."/>
            <person name="Blackwell M."/>
            <person name="Grigoriev I.V."/>
            <person name="Jeffries T.W."/>
        </authorList>
    </citation>
    <scope>NUCLEOTIDE SEQUENCE [LARGE SCALE GENOMIC DNA]</scope>
    <source>
        <strain evidence="9">NRRL Y-2460</strain>
    </source>
</reference>
<name>A0A1E4TY03_PACTA</name>
<dbReference type="SMART" id="SM00028">
    <property type="entry name" value="TPR"/>
    <property type="match status" value="5"/>
</dbReference>
<protein>
    <recommendedName>
        <fullName evidence="7">PRP1 splicing factor N-terminal domain-containing protein</fullName>
    </recommendedName>
</protein>
<evidence type="ECO:0000313" key="8">
    <source>
        <dbReference type="EMBL" id="ODV96635.1"/>
    </source>
</evidence>
<dbReference type="STRING" id="669874.A0A1E4TY03"/>
<dbReference type="Gene3D" id="1.25.40.10">
    <property type="entry name" value="Tetratricopeptide repeat domain"/>
    <property type="match status" value="4"/>
</dbReference>
<dbReference type="InterPro" id="IPR059164">
    <property type="entry name" value="HAT_PRP39_C"/>
</dbReference>